<feature type="region of interest" description="Disordered" evidence="6">
    <location>
        <begin position="147"/>
        <end position="196"/>
    </location>
</feature>
<evidence type="ECO:0000259" key="7">
    <source>
        <dbReference type="Pfam" id="PF04586"/>
    </source>
</evidence>
<evidence type="ECO:0000256" key="3">
    <source>
        <dbReference type="ARBA" id="ARBA00022801"/>
    </source>
</evidence>
<feature type="compositionally biased region" description="Basic and acidic residues" evidence="6">
    <location>
        <begin position="147"/>
        <end position="156"/>
    </location>
</feature>
<dbReference type="InterPro" id="IPR006433">
    <property type="entry name" value="Prohead_protease"/>
</dbReference>
<protein>
    <submittedName>
        <fullName evidence="8">Prohead serine protease</fullName>
    </submittedName>
</protein>
<reference evidence="8" key="1">
    <citation type="journal article" date="2021" name="Proc. Natl. Acad. Sci. U.S.A.">
        <title>A Catalog of Tens of Thousands of Viruses from Human Metagenomes Reveals Hidden Associations with Chronic Diseases.</title>
        <authorList>
            <person name="Tisza M.J."/>
            <person name="Buck C.B."/>
        </authorList>
    </citation>
    <scope>NUCLEOTIDE SEQUENCE</scope>
    <source>
        <strain evidence="8">Ct6bU4</strain>
    </source>
</reference>
<name>A0A8S5VAC8_9CAUD</name>
<organism evidence="8">
    <name type="scientific">Siphoviridae sp. ct6bU4</name>
    <dbReference type="NCBI Taxonomy" id="2825344"/>
    <lineage>
        <taxon>Viruses</taxon>
        <taxon>Duplodnaviria</taxon>
        <taxon>Heunggongvirae</taxon>
        <taxon>Uroviricota</taxon>
        <taxon>Caudoviricetes</taxon>
    </lineage>
</organism>
<keyword evidence="1" id="KW-1188">Viral release from host cell</keyword>
<dbReference type="EMBL" id="BK016234">
    <property type="protein sequence ID" value="DAG03677.1"/>
    <property type="molecule type" value="Genomic_DNA"/>
</dbReference>
<keyword evidence="3" id="KW-0378">Hydrolase</keyword>
<dbReference type="InterPro" id="IPR054613">
    <property type="entry name" value="Peptidase_S78_dom"/>
</dbReference>
<keyword evidence="4" id="KW-0118">Viral capsid assembly</keyword>
<dbReference type="GO" id="GO:0008233">
    <property type="term" value="F:peptidase activity"/>
    <property type="evidence" value="ECO:0007669"/>
    <property type="project" value="UniProtKB-KW"/>
</dbReference>
<proteinExistence type="predicted"/>
<dbReference type="GO" id="GO:0046797">
    <property type="term" value="P:viral procapsid maturation"/>
    <property type="evidence" value="ECO:0007669"/>
    <property type="project" value="UniProtKB-KW"/>
</dbReference>
<evidence type="ECO:0000256" key="2">
    <source>
        <dbReference type="ARBA" id="ARBA00022670"/>
    </source>
</evidence>
<keyword evidence="5" id="KW-1273">Viral capsid maturation</keyword>
<evidence type="ECO:0000256" key="6">
    <source>
        <dbReference type="SAM" id="MobiDB-lite"/>
    </source>
</evidence>
<dbReference type="Pfam" id="PF04586">
    <property type="entry name" value="Peptidase_S78"/>
    <property type="match status" value="1"/>
</dbReference>
<dbReference type="GO" id="GO:0006508">
    <property type="term" value="P:proteolysis"/>
    <property type="evidence" value="ECO:0007669"/>
    <property type="project" value="UniProtKB-KW"/>
</dbReference>
<sequence>MGVFTGYASVFNNIDSVRDVVLPGAFTETLASYGEGGANIPCYWNHKLDDPRMCIGWTLEAREDANGLFVRVQLDLSSEVGQQVYGMLKRGLVKQMSITYIVEDVEEDTGPDGDGVWYLKKLKLFEVSVVPVAANQEAGILDVKAGEAPRRARPSNDIEDDEKPLDSESGSEEEPVAVKAEEPETVNAEEPEPVNSRVLALATEVELATIRLSISEVIS</sequence>
<feature type="domain" description="Prohead serine protease" evidence="7">
    <location>
        <begin position="3"/>
        <end position="140"/>
    </location>
</feature>
<evidence type="ECO:0000256" key="1">
    <source>
        <dbReference type="ARBA" id="ARBA00022612"/>
    </source>
</evidence>
<evidence type="ECO:0000313" key="8">
    <source>
        <dbReference type="EMBL" id="DAG03677.1"/>
    </source>
</evidence>
<accession>A0A8S5VAC8</accession>
<feature type="compositionally biased region" description="Acidic residues" evidence="6">
    <location>
        <begin position="157"/>
        <end position="175"/>
    </location>
</feature>
<keyword evidence="2 8" id="KW-0645">Protease</keyword>
<evidence type="ECO:0000256" key="5">
    <source>
        <dbReference type="ARBA" id="ARBA00023045"/>
    </source>
</evidence>
<dbReference type="NCBIfam" id="TIGR01543">
    <property type="entry name" value="proheadase_HK97"/>
    <property type="match status" value="1"/>
</dbReference>
<feature type="compositionally biased region" description="Acidic residues" evidence="6">
    <location>
        <begin position="183"/>
        <end position="192"/>
    </location>
</feature>
<evidence type="ECO:0000256" key="4">
    <source>
        <dbReference type="ARBA" id="ARBA00022950"/>
    </source>
</evidence>